<gene>
    <name evidence="2" type="ORF">TGAM01_v201832</name>
</gene>
<name>A0A2P4ZZA1_9HYPO</name>
<dbReference type="AlphaFoldDB" id="A0A2P4ZZA1"/>
<proteinExistence type="predicted"/>
<comment type="caution">
    <text evidence="2">The sequence shown here is derived from an EMBL/GenBank/DDBJ whole genome shotgun (WGS) entry which is preliminary data.</text>
</comment>
<reference evidence="2 3" key="1">
    <citation type="journal article" date="2016" name="Genome Announc.">
        <title>Draft Whole-Genome Sequence of Trichoderma gamsii T6085, a Promising Biocontrol Agent of Fusarium Head Blight on Wheat.</title>
        <authorList>
            <person name="Baroncelli R."/>
            <person name="Zapparata A."/>
            <person name="Piaggeschi G."/>
            <person name="Sarrocco S."/>
            <person name="Vannacci G."/>
        </authorList>
    </citation>
    <scope>NUCLEOTIDE SEQUENCE [LARGE SCALE GENOMIC DNA]</scope>
    <source>
        <strain evidence="2 3">T6085</strain>
    </source>
</reference>
<evidence type="ECO:0000313" key="3">
    <source>
        <dbReference type="Proteomes" id="UP000054821"/>
    </source>
</evidence>
<evidence type="ECO:0000313" key="2">
    <source>
        <dbReference type="EMBL" id="PON29583.1"/>
    </source>
</evidence>
<sequence>MDLQDSVVAASKILPSRHQSTETSTTVLLAVLVLFDGSTSIVIVHHLPFWDRPLTLQRQRAVARQARSIPFQVLPHTQIAPAVLVPDSLHEPPASAWRAWRQRPTAGLAQQALGTQRTGERNSRH</sequence>
<dbReference type="Proteomes" id="UP000054821">
    <property type="component" value="Unassembled WGS sequence"/>
</dbReference>
<keyword evidence="1" id="KW-1133">Transmembrane helix</keyword>
<evidence type="ECO:0000256" key="1">
    <source>
        <dbReference type="SAM" id="Phobius"/>
    </source>
</evidence>
<organism evidence="2 3">
    <name type="scientific">Trichoderma gamsii</name>
    <dbReference type="NCBI Taxonomy" id="398673"/>
    <lineage>
        <taxon>Eukaryota</taxon>
        <taxon>Fungi</taxon>
        <taxon>Dikarya</taxon>
        <taxon>Ascomycota</taxon>
        <taxon>Pezizomycotina</taxon>
        <taxon>Sordariomycetes</taxon>
        <taxon>Hypocreomycetidae</taxon>
        <taxon>Hypocreales</taxon>
        <taxon>Hypocreaceae</taxon>
        <taxon>Trichoderma</taxon>
    </lineage>
</organism>
<protein>
    <submittedName>
        <fullName evidence="2">Uncharacterized protein</fullName>
    </submittedName>
</protein>
<keyword evidence="1" id="KW-0812">Transmembrane</keyword>
<keyword evidence="1" id="KW-0472">Membrane</keyword>
<dbReference type="GeneID" id="29986053"/>
<feature type="transmembrane region" description="Helical" evidence="1">
    <location>
        <begin position="27"/>
        <end position="50"/>
    </location>
</feature>
<keyword evidence="3" id="KW-1185">Reference proteome</keyword>
<dbReference type="RefSeq" id="XP_018660924.1">
    <property type="nucleotide sequence ID" value="XM_018805970.1"/>
</dbReference>
<dbReference type="EMBL" id="JPDN02000004">
    <property type="protein sequence ID" value="PON29583.1"/>
    <property type="molecule type" value="Genomic_DNA"/>
</dbReference>
<accession>A0A2P4ZZA1</accession>